<reference evidence="1 2" key="2">
    <citation type="journal article" date="2022" name="Mol. Ecol. Resour.">
        <title>The genomes of chicory, endive, great burdock and yacon provide insights into Asteraceae paleo-polyploidization history and plant inulin production.</title>
        <authorList>
            <person name="Fan W."/>
            <person name="Wang S."/>
            <person name="Wang H."/>
            <person name="Wang A."/>
            <person name="Jiang F."/>
            <person name="Liu H."/>
            <person name="Zhao H."/>
            <person name="Xu D."/>
            <person name="Zhang Y."/>
        </authorList>
    </citation>
    <scope>NUCLEOTIDE SEQUENCE [LARGE SCALE GENOMIC DNA]</scope>
    <source>
        <strain evidence="2">cv. Yunnan</strain>
        <tissue evidence="1">Leaves</tissue>
    </source>
</reference>
<keyword evidence="2" id="KW-1185">Reference proteome</keyword>
<evidence type="ECO:0000313" key="2">
    <source>
        <dbReference type="Proteomes" id="UP001056120"/>
    </source>
</evidence>
<name>A0ACB9EEC5_9ASTR</name>
<reference evidence="2" key="1">
    <citation type="journal article" date="2022" name="Mol. Ecol. Resour.">
        <title>The genomes of chicory, endive, great burdock and yacon provide insights into Asteraceae palaeo-polyploidization history and plant inulin production.</title>
        <authorList>
            <person name="Fan W."/>
            <person name="Wang S."/>
            <person name="Wang H."/>
            <person name="Wang A."/>
            <person name="Jiang F."/>
            <person name="Liu H."/>
            <person name="Zhao H."/>
            <person name="Xu D."/>
            <person name="Zhang Y."/>
        </authorList>
    </citation>
    <scope>NUCLEOTIDE SEQUENCE [LARGE SCALE GENOMIC DNA]</scope>
    <source>
        <strain evidence="2">cv. Yunnan</strain>
    </source>
</reference>
<gene>
    <name evidence="1" type="ORF">L1987_56629</name>
</gene>
<protein>
    <submittedName>
        <fullName evidence="1">Uncharacterized protein</fullName>
    </submittedName>
</protein>
<dbReference type="EMBL" id="CM042035">
    <property type="protein sequence ID" value="KAI3756806.1"/>
    <property type="molecule type" value="Genomic_DNA"/>
</dbReference>
<comment type="caution">
    <text evidence="1">The sequence shown here is derived from an EMBL/GenBank/DDBJ whole genome shotgun (WGS) entry which is preliminary data.</text>
</comment>
<sequence length="186" mass="20937">MGWIYCMYFGWAVKCALALTCSLSWFTGYSVVAACVITFRWKNDDGSQISTTSMSHRLEGIICITVIACCGFTAGFLFRYSVSPFAYIFLIVPVTFAILVTAALRFRQEQMDPPGFSCPWVPMVPALCIFVNIFLFAQLHYEAWVRLIVLSIVAIGVYAFYGQHHANPTVEREVVTYHKAPEDEAL</sequence>
<evidence type="ECO:0000313" key="1">
    <source>
        <dbReference type="EMBL" id="KAI3756806.1"/>
    </source>
</evidence>
<dbReference type="Proteomes" id="UP001056120">
    <property type="component" value="Linkage Group LG18"/>
</dbReference>
<proteinExistence type="predicted"/>
<organism evidence="1 2">
    <name type="scientific">Smallanthus sonchifolius</name>
    <dbReference type="NCBI Taxonomy" id="185202"/>
    <lineage>
        <taxon>Eukaryota</taxon>
        <taxon>Viridiplantae</taxon>
        <taxon>Streptophyta</taxon>
        <taxon>Embryophyta</taxon>
        <taxon>Tracheophyta</taxon>
        <taxon>Spermatophyta</taxon>
        <taxon>Magnoliopsida</taxon>
        <taxon>eudicotyledons</taxon>
        <taxon>Gunneridae</taxon>
        <taxon>Pentapetalae</taxon>
        <taxon>asterids</taxon>
        <taxon>campanulids</taxon>
        <taxon>Asterales</taxon>
        <taxon>Asteraceae</taxon>
        <taxon>Asteroideae</taxon>
        <taxon>Heliantheae alliance</taxon>
        <taxon>Millerieae</taxon>
        <taxon>Smallanthus</taxon>
    </lineage>
</organism>
<accession>A0ACB9EEC5</accession>